<dbReference type="GO" id="GO:0005737">
    <property type="term" value="C:cytoplasm"/>
    <property type="evidence" value="ECO:0007669"/>
    <property type="project" value="UniProtKB-SubCell"/>
</dbReference>
<organism evidence="7 8">
    <name type="scientific">Desulfocicer vacuolatum DSM 3385</name>
    <dbReference type="NCBI Taxonomy" id="1121400"/>
    <lineage>
        <taxon>Bacteria</taxon>
        <taxon>Pseudomonadati</taxon>
        <taxon>Thermodesulfobacteriota</taxon>
        <taxon>Desulfobacteria</taxon>
        <taxon>Desulfobacterales</taxon>
        <taxon>Desulfobacteraceae</taxon>
        <taxon>Desulfocicer</taxon>
    </lineage>
</organism>
<evidence type="ECO:0000256" key="4">
    <source>
        <dbReference type="ARBA" id="ARBA00022490"/>
    </source>
</evidence>
<dbReference type="Pfam" id="PF05509">
    <property type="entry name" value="TraY"/>
    <property type="match status" value="1"/>
</dbReference>
<evidence type="ECO:0000256" key="2">
    <source>
        <dbReference type="ARBA" id="ARBA00007183"/>
    </source>
</evidence>
<keyword evidence="4" id="KW-0963">Cytoplasm</keyword>
<dbReference type="GO" id="GO:0003677">
    <property type="term" value="F:DNA binding"/>
    <property type="evidence" value="ECO:0007669"/>
    <property type="project" value="UniProtKB-KW"/>
</dbReference>
<dbReference type="EMBL" id="FWXY01000015">
    <property type="protein sequence ID" value="SMC92118.1"/>
    <property type="molecule type" value="Genomic_DNA"/>
</dbReference>
<evidence type="ECO:0000313" key="7">
    <source>
        <dbReference type="EMBL" id="SMC92118.1"/>
    </source>
</evidence>
<dbReference type="RefSeq" id="WP_084070019.1">
    <property type="nucleotide sequence ID" value="NZ_FWXY01000015.1"/>
</dbReference>
<dbReference type="OrthoDB" id="9812023at2"/>
<dbReference type="CDD" id="cd22233">
    <property type="entry name" value="RHH_CopAso-like"/>
    <property type="match status" value="1"/>
</dbReference>
<dbReference type="GO" id="GO:0006355">
    <property type="term" value="P:regulation of DNA-templated transcription"/>
    <property type="evidence" value="ECO:0007669"/>
    <property type="project" value="InterPro"/>
</dbReference>
<protein>
    <recommendedName>
        <fullName evidence="3">Relaxosome protein TraY</fullName>
    </recommendedName>
</protein>
<evidence type="ECO:0000313" key="8">
    <source>
        <dbReference type="Proteomes" id="UP000192418"/>
    </source>
</evidence>
<dbReference type="STRING" id="1121400.SAMN02746065_11542"/>
<dbReference type="SUPFAM" id="SSF47598">
    <property type="entry name" value="Ribbon-helix-helix"/>
    <property type="match status" value="1"/>
</dbReference>
<accession>A0A1W2D4Y8</accession>
<keyword evidence="5" id="KW-0184">Conjugation</keyword>
<name>A0A1W2D4Y8_9BACT</name>
<evidence type="ECO:0000256" key="5">
    <source>
        <dbReference type="ARBA" id="ARBA00022971"/>
    </source>
</evidence>
<keyword evidence="6" id="KW-0238">DNA-binding</keyword>
<comment type="similarity">
    <text evidence="2">Belongs to the TraY family.</text>
</comment>
<proteinExistence type="inferred from homology"/>
<comment type="subcellular location">
    <subcellularLocation>
        <location evidence="1">Cytoplasm</location>
    </subcellularLocation>
</comment>
<gene>
    <name evidence="7" type="ORF">SAMN02746065_11542</name>
</gene>
<evidence type="ECO:0000256" key="1">
    <source>
        <dbReference type="ARBA" id="ARBA00004496"/>
    </source>
</evidence>
<sequence length="72" mass="8263">MLSVRLPKDLETRLDFLAAQTNRTKSFYAIEALTRHIEELEDIYLSEKAYKEFLLSGEEALSADEARKTLGL</sequence>
<keyword evidence="8" id="KW-1185">Reference proteome</keyword>
<reference evidence="7 8" key="1">
    <citation type="submission" date="2017-04" db="EMBL/GenBank/DDBJ databases">
        <authorList>
            <person name="Afonso C.L."/>
            <person name="Miller P.J."/>
            <person name="Scott M.A."/>
            <person name="Spackman E."/>
            <person name="Goraichik I."/>
            <person name="Dimitrov K.M."/>
            <person name="Suarez D.L."/>
            <person name="Swayne D.E."/>
        </authorList>
    </citation>
    <scope>NUCLEOTIDE SEQUENCE [LARGE SCALE GENOMIC DNA]</scope>
    <source>
        <strain evidence="7 8">DSM 3385</strain>
    </source>
</reference>
<evidence type="ECO:0000256" key="6">
    <source>
        <dbReference type="ARBA" id="ARBA00023125"/>
    </source>
</evidence>
<dbReference type="AlphaFoldDB" id="A0A1W2D4Y8"/>
<dbReference type="InterPro" id="IPR008876">
    <property type="entry name" value="TraY"/>
</dbReference>
<dbReference type="Proteomes" id="UP000192418">
    <property type="component" value="Unassembled WGS sequence"/>
</dbReference>
<dbReference type="InterPro" id="IPR010985">
    <property type="entry name" value="Ribbon_hlx_hlx"/>
</dbReference>
<evidence type="ECO:0000256" key="3">
    <source>
        <dbReference type="ARBA" id="ARBA00020541"/>
    </source>
</evidence>